<feature type="transmembrane region" description="Helical" evidence="2">
    <location>
        <begin position="458"/>
        <end position="478"/>
    </location>
</feature>
<evidence type="ECO:0000256" key="2">
    <source>
        <dbReference type="SAM" id="Phobius"/>
    </source>
</evidence>
<comment type="caution">
    <text evidence="3">The sequence shown here is derived from an EMBL/GenBank/DDBJ whole genome shotgun (WGS) entry which is preliminary data.</text>
</comment>
<feature type="transmembrane region" description="Helical" evidence="2">
    <location>
        <begin position="89"/>
        <end position="108"/>
    </location>
</feature>
<dbReference type="Proteomes" id="UP000616114">
    <property type="component" value="Unassembled WGS sequence"/>
</dbReference>
<feature type="transmembrane region" description="Helical" evidence="2">
    <location>
        <begin position="198"/>
        <end position="231"/>
    </location>
</feature>
<feature type="transmembrane region" description="Helical" evidence="2">
    <location>
        <begin position="352"/>
        <end position="374"/>
    </location>
</feature>
<reference evidence="3" key="1">
    <citation type="journal article" date="2014" name="Int. J. Syst. Evol. Microbiol.">
        <title>Complete genome sequence of Corynebacterium casei LMG S-19264T (=DSM 44701T), isolated from a smear-ripened cheese.</title>
        <authorList>
            <consortium name="US DOE Joint Genome Institute (JGI-PGF)"/>
            <person name="Walter F."/>
            <person name="Albersmeier A."/>
            <person name="Kalinowski J."/>
            <person name="Ruckert C."/>
        </authorList>
    </citation>
    <scope>NUCLEOTIDE SEQUENCE</scope>
    <source>
        <strain evidence="3">CGMCC 1.12785</strain>
    </source>
</reference>
<keyword evidence="4" id="KW-1185">Reference proteome</keyword>
<dbReference type="AlphaFoldDB" id="A0A8J2TZC7"/>
<gene>
    <name evidence="3" type="ORF">GCM10011333_24350</name>
</gene>
<evidence type="ECO:0008006" key="5">
    <source>
        <dbReference type="Google" id="ProtNLM"/>
    </source>
</evidence>
<evidence type="ECO:0000313" key="4">
    <source>
        <dbReference type="Proteomes" id="UP000616114"/>
    </source>
</evidence>
<evidence type="ECO:0000313" key="3">
    <source>
        <dbReference type="EMBL" id="GGA20310.1"/>
    </source>
</evidence>
<keyword evidence="2" id="KW-1133">Transmembrane helix</keyword>
<feature type="transmembrane region" description="Helical" evidence="2">
    <location>
        <begin position="301"/>
        <end position="318"/>
    </location>
</feature>
<feature type="transmembrane region" description="Helical" evidence="2">
    <location>
        <begin position="237"/>
        <end position="265"/>
    </location>
</feature>
<organism evidence="3 4">
    <name type="scientific">Sediminivirga luteola</name>
    <dbReference type="NCBI Taxonomy" id="1774748"/>
    <lineage>
        <taxon>Bacteria</taxon>
        <taxon>Bacillati</taxon>
        <taxon>Actinomycetota</taxon>
        <taxon>Actinomycetes</taxon>
        <taxon>Micrococcales</taxon>
        <taxon>Brevibacteriaceae</taxon>
        <taxon>Sediminivirga</taxon>
    </lineage>
</organism>
<dbReference type="EMBL" id="BMFY01000010">
    <property type="protein sequence ID" value="GGA20310.1"/>
    <property type="molecule type" value="Genomic_DNA"/>
</dbReference>
<accession>A0A8J2TZC7</accession>
<feature type="transmembrane region" description="Helical" evidence="2">
    <location>
        <begin position="386"/>
        <end position="404"/>
    </location>
</feature>
<reference evidence="3" key="2">
    <citation type="submission" date="2020-09" db="EMBL/GenBank/DDBJ databases">
        <authorList>
            <person name="Sun Q."/>
            <person name="Zhou Y."/>
        </authorList>
    </citation>
    <scope>NUCLEOTIDE SEQUENCE</scope>
    <source>
        <strain evidence="3">CGMCC 1.12785</strain>
    </source>
</reference>
<sequence>MISVKVDQTVPAGPRADTGHRLLRTDAGRREPSVPFRWSGADAPAGRTAGSLTVMPDRNSSLAVWVQPLLGGPDGAHTRVTPRDGRIRARVILGLLGAMALLGVLIQAPCMGTAWSDEAGTYAHLCHSPLIAQYLDPSLATGLGGTAWAALLGWVAALSGASAWSAVSYASLVAMINLIGFALAGIALLRLTAVPWRVLAFALSPVIVFTVVHSFDPLAIGFALWGVIGLIEGRNPVLAGVLFALAAAINPLALLVAAGVLLGLWAQHSAIPGQQALGQNAQALGQNAQGPADGSSRRTHTLLFAVAFAVPAVVMLGLDSRFGEWLPAWFQVRVEDGSPMGILAQLGVEVPVAAATVVAVFGILALVIVIALLLPSMALRGGTAPVLAPATALLAGAALLLPSASPSFSLWLLPFAVLTVPHWGIQLPWMAAELLFAGGQQLYLLDTRTEEAGLPPHIYGPVCVLRLVAIVVIGVAAMRGARTPGGARPASASPVELEGEGRAPAPDPAQGPAHRSDTGAAPVAEDRQNPV</sequence>
<keyword evidence="2" id="KW-0472">Membrane</keyword>
<feature type="region of interest" description="Disordered" evidence="1">
    <location>
        <begin position="481"/>
        <end position="531"/>
    </location>
</feature>
<keyword evidence="2" id="KW-0812">Transmembrane</keyword>
<proteinExistence type="predicted"/>
<name>A0A8J2TZC7_9MICO</name>
<evidence type="ECO:0000256" key="1">
    <source>
        <dbReference type="SAM" id="MobiDB-lite"/>
    </source>
</evidence>
<protein>
    <recommendedName>
        <fullName evidence="5">DUF2029 domain-containing protein</fullName>
    </recommendedName>
</protein>
<feature type="transmembrane region" description="Helical" evidence="2">
    <location>
        <begin position="169"/>
        <end position="191"/>
    </location>
</feature>
<feature type="region of interest" description="Disordered" evidence="1">
    <location>
        <begin position="1"/>
        <end position="20"/>
    </location>
</feature>